<feature type="region of interest" description="Disordered" evidence="1">
    <location>
        <begin position="574"/>
        <end position="596"/>
    </location>
</feature>
<feature type="compositionally biased region" description="Low complexity" evidence="1">
    <location>
        <begin position="88"/>
        <end position="104"/>
    </location>
</feature>
<feature type="compositionally biased region" description="Polar residues" evidence="1">
    <location>
        <begin position="537"/>
        <end position="552"/>
    </location>
</feature>
<dbReference type="KEGG" id="dqu:106752166"/>
<organism evidence="2 3">
    <name type="scientific">Dinoponera quadriceps</name>
    <name type="common">South American ant</name>
    <dbReference type="NCBI Taxonomy" id="609295"/>
    <lineage>
        <taxon>Eukaryota</taxon>
        <taxon>Metazoa</taxon>
        <taxon>Ecdysozoa</taxon>
        <taxon>Arthropoda</taxon>
        <taxon>Hexapoda</taxon>
        <taxon>Insecta</taxon>
        <taxon>Pterygota</taxon>
        <taxon>Neoptera</taxon>
        <taxon>Endopterygota</taxon>
        <taxon>Hymenoptera</taxon>
        <taxon>Apocrita</taxon>
        <taxon>Aculeata</taxon>
        <taxon>Formicoidea</taxon>
        <taxon>Formicidae</taxon>
        <taxon>Ponerinae</taxon>
        <taxon>Ponerini</taxon>
        <taxon>Dinoponera</taxon>
    </lineage>
</organism>
<feature type="compositionally biased region" description="Basic and acidic residues" evidence="1">
    <location>
        <begin position="352"/>
        <end position="365"/>
    </location>
</feature>
<feature type="compositionally biased region" description="Polar residues" evidence="1">
    <location>
        <begin position="75"/>
        <end position="87"/>
    </location>
</feature>
<feature type="compositionally biased region" description="Polar residues" evidence="1">
    <location>
        <begin position="417"/>
        <end position="430"/>
    </location>
</feature>
<feature type="region of interest" description="Disordered" evidence="1">
    <location>
        <begin position="336"/>
        <end position="365"/>
    </location>
</feature>
<gene>
    <name evidence="3" type="primary">LOC106752166</name>
</gene>
<dbReference type="Proteomes" id="UP000515204">
    <property type="component" value="Unplaced"/>
</dbReference>
<feature type="region of interest" description="Disordered" evidence="1">
    <location>
        <begin position="72"/>
        <end position="104"/>
    </location>
</feature>
<protein>
    <submittedName>
        <fullName evidence="3">Uncharacterized protein LOC106752166</fullName>
    </submittedName>
</protein>
<dbReference type="AlphaFoldDB" id="A0A6P3YFD7"/>
<feature type="compositionally biased region" description="Basic and acidic residues" evidence="1">
    <location>
        <begin position="574"/>
        <end position="583"/>
    </location>
</feature>
<feature type="compositionally biased region" description="Low complexity" evidence="1">
    <location>
        <begin position="464"/>
        <end position="482"/>
    </location>
</feature>
<dbReference type="OrthoDB" id="76173at2759"/>
<feature type="compositionally biased region" description="Basic and acidic residues" evidence="1">
    <location>
        <begin position="511"/>
        <end position="535"/>
    </location>
</feature>
<name>A0A6P3YFD7_DINQU</name>
<feature type="compositionally biased region" description="Polar residues" evidence="1">
    <location>
        <begin position="336"/>
        <end position="351"/>
    </location>
</feature>
<feature type="region of interest" description="Disordered" evidence="1">
    <location>
        <begin position="463"/>
        <end position="555"/>
    </location>
</feature>
<evidence type="ECO:0000313" key="2">
    <source>
        <dbReference type="Proteomes" id="UP000515204"/>
    </source>
</evidence>
<sequence>MHRQIYDVEEEFEPRITPKPITKLDHFAVPSVPEVSLIFEKSTQARNLIDGDVSSSSARITRSVQHSNKPIEHINVTSPNSGNQNLYTVNSTSSSSDKHSTSPSSYTAWKEQIYSRENNYVNTKLVSPSCKNIYSYNQASQFNIQDATVQKQQEQSKICDTQNRLTNTRLNDGTHEKSVKFRCSDMENSHDHEHETQLQSSDRQLFSCNPVQRATCVTDSAIRMPSNAFVDALKQNEHLQIPYTSCPYPFQQFYTPSYSSRDMDNNETVKTLLQLVNSQSEQIKTLQLQVDRLVRLQEESFRNKSTCACSSSHANQVFGYSAINCYDAANSRAQSQNQGVKQNAGQASSVAENKKPGNTGEDKDSGKLEVALLEQQSKKTFVEQKVSIGVMTSFEFTMQNSPFLVDSEMYKEKETSAGESNGINRRNNPVNMHDTSEPVKRYKNAFTRKPGTAQLENIVEDTESYLSSSHQQSSNFNASSSVRDSEMHLPKQPDLYNTTNTPESPKMYRRLATDLNRDLNREKTREREMRMREGSNTDEQAQSTRIISSRNAGSPMDANCNKAFAVNDYIATDGEKNDDERTHANRHNSPNVHLPATNYYQSHRNKEPMANVREAKNVGDSIVLSGGDFRVFERPPTPEPSIHVEMQEYPSDDESDKLKRTSKIGWTFYNNVLGQVNEILQNSAVIEDKEHHEATAARRVEQEDDTALNTVKATTLEQLRKLGISITDNENRELPNGNNKTLDFDSSYYPRLDRQANMTHATSVVNETNTSMHMKALALKYLGDEELTDIALHKQGSSSLKHLMLSNMQGTNMSFATMRYLERYQLLPGRNQDVQTEDTGQVYNEVAPKRDFKATTGKNNPALRQFPFVQTPGTTCPSRILDISTLKRQPKLL</sequence>
<keyword evidence="2" id="KW-1185">Reference proteome</keyword>
<feature type="region of interest" description="Disordered" evidence="1">
    <location>
        <begin position="416"/>
        <end position="436"/>
    </location>
</feature>
<evidence type="ECO:0000256" key="1">
    <source>
        <dbReference type="SAM" id="MobiDB-lite"/>
    </source>
</evidence>
<proteinExistence type="predicted"/>
<evidence type="ECO:0000313" key="3">
    <source>
        <dbReference type="RefSeq" id="XP_014489173.1"/>
    </source>
</evidence>
<dbReference type="GeneID" id="106752166"/>
<reference evidence="3" key="1">
    <citation type="submission" date="2025-08" db="UniProtKB">
        <authorList>
            <consortium name="RefSeq"/>
        </authorList>
    </citation>
    <scope>IDENTIFICATION</scope>
</reference>
<accession>A0A6P3YFD7</accession>
<dbReference type="RefSeq" id="XP_014489173.1">
    <property type="nucleotide sequence ID" value="XM_014633687.1"/>
</dbReference>